<dbReference type="Pfam" id="PF13910">
    <property type="entry name" value="DUF4209"/>
    <property type="match status" value="1"/>
</dbReference>
<dbReference type="InterPro" id="IPR039635">
    <property type="entry name" value="ERMARD"/>
</dbReference>
<evidence type="ECO:0000259" key="2">
    <source>
        <dbReference type="Pfam" id="PF13910"/>
    </source>
</evidence>
<feature type="domain" description="DUF4209" evidence="2">
    <location>
        <begin position="114"/>
        <end position="194"/>
    </location>
</feature>
<dbReference type="InterPro" id="IPR025209">
    <property type="entry name" value="DUF4209"/>
</dbReference>
<keyword evidence="1" id="KW-1133">Transmembrane helix</keyword>
<evidence type="ECO:0000313" key="3">
    <source>
        <dbReference type="Proteomes" id="UP000504623"/>
    </source>
</evidence>
<reference evidence="4" key="1">
    <citation type="submission" date="2025-08" db="UniProtKB">
        <authorList>
            <consortium name="RefSeq"/>
        </authorList>
    </citation>
    <scope>IDENTIFICATION</scope>
    <source>
        <tissue evidence="4">Spleen</tissue>
    </source>
</reference>
<sequence length="658" mass="74692">MICKLGFEAIGNCHVDSIVTENGKVCWKTITECVSYTGSDQSLDYQGSVRLLGPLCETVHRHVSSLTKEQFQVRYAQWFQWTNFPELFPEVFDALESLQSTAVSLSIMKLTSCLERALGDVFLLLGKDCPFLLRDLLASYELAQVFGKPVMDVLKVFVGSPCGLNLRNVLWHGFAAPQEIPPQYCSMMLLLTAGLGQLLGTFLHQTHRALVHRSFMTLTNLENLIVFPDVTYEVLSVLEDVMKKSTFIFRTMLPYWELAVFKFRSQRFADCVILLLTQVEGGLRRAFATVNRCPRRLLTAESTALYTTLDEVLAEGLEDGTTNQLPALLGEPTLEFLWDFLNHQEGPRVRDRLSHGEFRLSEFPEAAACQFLAFSIVLLLRFTPADLASEWKERAAVKSLIGIAEGYTSRLHPASQLKKQVLSCEASIRSWLVLPLPEARAPEVSRLEGRFETNACSSLITKIMSELCCHLPGHHCDTDDVHNLHTEKWSQVLSALCATPVPTLYCSRSVLEVLAVLRKVSAQCHQVSEQVLSSAERRHQQWVEKTLRSRQRDNYLRMLQSMKLLSPVLYLILLLTALELVNIHSVQGKTVCEYQQYLKFLKSVLQYTQNLVTYTSQGKNKWSETAKLTHRALLRIWTFSEKQQMLIHLAKKPQIKLS</sequence>
<dbReference type="GeneID" id="102836306"/>
<proteinExistence type="predicted"/>
<name>A0A9B0U3C0_CHRAS</name>
<dbReference type="OrthoDB" id="49386at2759"/>
<feature type="transmembrane region" description="Helical" evidence="1">
    <location>
        <begin position="564"/>
        <end position="581"/>
    </location>
</feature>
<dbReference type="AlphaFoldDB" id="A0A9B0U3C0"/>
<keyword evidence="3" id="KW-1185">Reference proteome</keyword>
<keyword evidence="1" id="KW-0812">Transmembrane</keyword>
<organism evidence="3 4">
    <name type="scientific">Chrysochloris asiatica</name>
    <name type="common">Cape golden mole</name>
    <dbReference type="NCBI Taxonomy" id="185453"/>
    <lineage>
        <taxon>Eukaryota</taxon>
        <taxon>Metazoa</taxon>
        <taxon>Chordata</taxon>
        <taxon>Craniata</taxon>
        <taxon>Vertebrata</taxon>
        <taxon>Euteleostomi</taxon>
        <taxon>Mammalia</taxon>
        <taxon>Eutheria</taxon>
        <taxon>Afrotheria</taxon>
        <taxon>Chrysochloridae</taxon>
        <taxon>Chrysochlorinae</taxon>
        <taxon>Chrysochloris</taxon>
    </lineage>
</organism>
<dbReference type="RefSeq" id="XP_006876246.1">
    <property type="nucleotide sequence ID" value="XM_006876184.1"/>
</dbReference>
<gene>
    <name evidence="4" type="primary">ERMARD</name>
</gene>
<dbReference type="Proteomes" id="UP000504623">
    <property type="component" value="Unplaced"/>
</dbReference>
<dbReference type="CTD" id="55780"/>
<protein>
    <submittedName>
        <fullName evidence="4">ER membrane-associated RNA degradation protein</fullName>
    </submittedName>
</protein>
<evidence type="ECO:0000256" key="1">
    <source>
        <dbReference type="SAM" id="Phobius"/>
    </source>
</evidence>
<evidence type="ECO:0000313" key="4">
    <source>
        <dbReference type="RefSeq" id="XP_006876246.1"/>
    </source>
</evidence>
<accession>A0A9B0U3C0</accession>
<keyword evidence="1" id="KW-0472">Membrane</keyword>
<dbReference type="PANTHER" id="PTHR31701:SF2">
    <property type="entry name" value="ENDOPLASMIC RETICULUM MEMBRANE-ASSOCIATED RNA DEGRADATION PROTEIN"/>
    <property type="match status" value="1"/>
</dbReference>
<dbReference type="PANTHER" id="PTHR31701">
    <property type="entry name" value="ENDOPLASMIC RETICULUM MEMBRANE-ASSOCIATED RNA DEGRADATION PROTEIN"/>
    <property type="match status" value="1"/>
</dbReference>